<accession>A0AAV1JYZ9</accession>
<dbReference type="CDD" id="cd01650">
    <property type="entry name" value="RT_nLTR_like"/>
    <property type="match status" value="1"/>
</dbReference>
<dbReference type="InterPro" id="IPR005135">
    <property type="entry name" value="Endo/exonuclease/phosphatase"/>
</dbReference>
<feature type="domain" description="Reverse transcriptase" evidence="1">
    <location>
        <begin position="489"/>
        <end position="784"/>
    </location>
</feature>
<dbReference type="GO" id="GO:0071897">
    <property type="term" value="P:DNA biosynthetic process"/>
    <property type="evidence" value="ECO:0007669"/>
    <property type="project" value="UniProtKB-ARBA"/>
</dbReference>
<evidence type="ECO:0000313" key="2">
    <source>
        <dbReference type="EMBL" id="CAK1553837.1"/>
    </source>
</evidence>
<dbReference type="GO" id="GO:0003824">
    <property type="term" value="F:catalytic activity"/>
    <property type="evidence" value="ECO:0007669"/>
    <property type="project" value="InterPro"/>
</dbReference>
<dbReference type="AlphaFoldDB" id="A0AAV1JYZ9"/>
<proteinExistence type="predicted"/>
<dbReference type="InterPro" id="IPR043502">
    <property type="entry name" value="DNA/RNA_pol_sf"/>
</dbReference>
<dbReference type="Gene3D" id="3.60.10.10">
    <property type="entry name" value="Endonuclease/exonuclease/phosphatase"/>
    <property type="match status" value="1"/>
</dbReference>
<comment type="caution">
    <text evidence="2">The sequence shown here is derived from an EMBL/GenBank/DDBJ whole genome shotgun (WGS) entry which is preliminary data.</text>
</comment>
<dbReference type="SUPFAM" id="SSF56672">
    <property type="entry name" value="DNA/RNA polymerases"/>
    <property type="match status" value="1"/>
</dbReference>
<gene>
    <name evidence="2" type="ORF">LNINA_LOCUS12805</name>
</gene>
<organism evidence="2 3">
    <name type="scientific">Leptosia nina</name>
    <dbReference type="NCBI Taxonomy" id="320188"/>
    <lineage>
        <taxon>Eukaryota</taxon>
        <taxon>Metazoa</taxon>
        <taxon>Ecdysozoa</taxon>
        <taxon>Arthropoda</taxon>
        <taxon>Hexapoda</taxon>
        <taxon>Insecta</taxon>
        <taxon>Pterygota</taxon>
        <taxon>Neoptera</taxon>
        <taxon>Endopterygota</taxon>
        <taxon>Lepidoptera</taxon>
        <taxon>Glossata</taxon>
        <taxon>Ditrysia</taxon>
        <taxon>Papilionoidea</taxon>
        <taxon>Pieridae</taxon>
        <taxon>Pierinae</taxon>
        <taxon>Leptosia</taxon>
    </lineage>
</organism>
<dbReference type="InterPro" id="IPR036691">
    <property type="entry name" value="Endo/exonu/phosph_ase_sf"/>
</dbReference>
<dbReference type="SUPFAM" id="SSF56219">
    <property type="entry name" value="DNase I-like"/>
    <property type="match status" value="1"/>
</dbReference>
<sequence length="820" mass="92644">MGTNLFKLTSGEVETPLEDNAPEFVFITEPYTSNSDRLNINNCDYTLYQFPTSRPTLAALAIRKSVASTLGISSHSTSNLCIVQCRDRSSARKLFLISVYLEPRHDPYNTLTNLEHFILFYSNASFLVCGDFNGWHTLWDSRANNIRGDLIFDLICNNNLIIHNTGNSPTFHTVTHQLPRESIIDLTLTSNCSHIHINNWSVNPGLVVSSDHFAITFNITFNNIILTNNKKLTTFRYNTANVYWDQIIDNFSGEIRASLPPIEAVDSASPQDLDVIIDKLNSTLKRTCDKLLPRSRYTPPRAPFWNDELQTLKKKVLHAHHRLCRFVRRKLPLQDAIAERDRARQEYSAAFCAASTNSFKDFCTKQTKEDVWSVTNRIIKTKPFSQPPSTLRLGDGSYTTSTTDTADALIKNFFPDDTVDDTDAQRTTRTLMTQPLDTPLEPNFTYTEILNGLRHMNPKKAPGIDHFTSDICLQFATKFPDFITSLYNKCLTLNYFPRPWKHAVVKIIPKPGKDNYSQLSSLRPIGLINVLGKLLERLIIDRLTYHLNRCSLNNSRQFGFKQQTSTSAAISTALDLIRSSKANGEHVIAVSLDIKAAFDNAWWPAVFARLRHYNCPSNIYKILLSYIENRTVGIDFSDTSISKPMSRGCVQGSVCGPTMWNLIMDELLDIDLPEGCHIQAYADDVLLISHSLSLPDLQLITNTALEKIYNWGTRARNELSKIVSYNNDSVMQFGSDEGITFMHSPQFAPHIGGQFEAGVKSAKFHIERVLTHIDRHLTYEGIVYALLSNRGHTELTSTVSFIVGPGRFKPTDSRGPTTNF</sequence>
<dbReference type="Pfam" id="PF14529">
    <property type="entry name" value="Exo_endo_phos_2"/>
    <property type="match status" value="1"/>
</dbReference>
<dbReference type="PANTHER" id="PTHR19446">
    <property type="entry name" value="REVERSE TRANSCRIPTASES"/>
    <property type="match status" value="1"/>
</dbReference>
<dbReference type="InterPro" id="IPR000477">
    <property type="entry name" value="RT_dom"/>
</dbReference>
<evidence type="ECO:0000313" key="3">
    <source>
        <dbReference type="Proteomes" id="UP001497472"/>
    </source>
</evidence>
<dbReference type="Proteomes" id="UP001497472">
    <property type="component" value="Unassembled WGS sequence"/>
</dbReference>
<keyword evidence="3" id="KW-1185">Reference proteome</keyword>
<dbReference type="PROSITE" id="PS50878">
    <property type="entry name" value="RT_POL"/>
    <property type="match status" value="1"/>
</dbReference>
<dbReference type="EMBL" id="CAVLEF010000240">
    <property type="protein sequence ID" value="CAK1553837.1"/>
    <property type="molecule type" value="Genomic_DNA"/>
</dbReference>
<dbReference type="Pfam" id="PF00078">
    <property type="entry name" value="RVT_1"/>
    <property type="match status" value="1"/>
</dbReference>
<reference evidence="2 3" key="1">
    <citation type="submission" date="2023-11" db="EMBL/GenBank/DDBJ databases">
        <authorList>
            <person name="Okamura Y."/>
        </authorList>
    </citation>
    <scope>NUCLEOTIDE SEQUENCE [LARGE SCALE GENOMIC DNA]</scope>
</reference>
<name>A0AAV1JYZ9_9NEOP</name>
<evidence type="ECO:0000259" key="1">
    <source>
        <dbReference type="PROSITE" id="PS50878"/>
    </source>
</evidence>
<protein>
    <recommendedName>
        <fullName evidence="1">Reverse transcriptase domain-containing protein</fullName>
    </recommendedName>
</protein>